<evidence type="ECO:0000256" key="1">
    <source>
        <dbReference type="SAM" id="MobiDB-lite"/>
    </source>
</evidence>
<sequence length="246" mass="25786">MVSREEEVAAGEGRGRGPARRDVDTAIGDEPCALSSRGIEDLVCVVSRQRRIAAKPAAGETSTKRGGAAVAGARGRRGGDSGGRTPGRERRRWLEPGKGAMVVAGAKGGRAYWSSTTTRTLEWGEGLRKCSLLIEEGVTPGAGGATAGTRVGRKAASWTRSCGTQRGGASRDGKALRWAGPAAKARARRRGAERARAREASGAMAGRAHRVGGRRLDAAPRRESRWKASRPRPGRAGERRSATAPS</sequence>
<name>A0A0E0GHV5_ORYNI</name>
<organism evidence="2">
    <name type="scientific">Oryza nivara</name>
    <name type="common">Indian wild rice</name>
    <name type="synonym">Oryza sativa f. spontanea</name>
    <dbReference type="NCBI Taxonomy" id="4536"/>
    <lineage>
        <taxon>Eukaryota</taxon>
        <taxon>Viridiplantae</taxon>
        <taxon>Streptophyta</taxon>
        <taxon>Embryophyta</taxon>
        <taxon>Tracheophyta</taxon>
        <taxon>Spermatophyta</taxon>
        <taxon>Magnoliopsida</taxon>
        <taxon>Liliopsida</taxon>
        <taxon>Poales</taxon>
        <taxon>Poaceae</taxon>
        <taxon>BOP clade</taxon>
        <taxon>Oryzoideae</taxon>
        <taxon>Oryzeae</taxon>
        <taxon>Oryzinae</taxon>
        <taxon>Oryza</taxon>
    </lineage>
</organism>
<dbReference type="EnsemblPlants" id="ONIVA03G06310.1">
    <property type="protein sequence ID" value="ONIVA03G06310.1"/>
    <property type="gene ID" value="ONIVA03G06310"/>
</dbReference>
<feature type="region of interest" description="Disordered" evidence="1">
    <location>
        <begin position="1"/>
        <end position="24"/>
    </location>
</feature>
<feature type="compositionally biased region" description="Basic and acidic residues" evidence="1">
    <location>
        <begin position="190"/>
        <end position="199"/>
    </location>
</feature>
<proteinExistence type="predicted"/>
<protein>
    <submittedName>
        <fullName evidence="2">Uncharacterized protein</fullName>
    </submittedName>
</protein>
<dbReference type="Gramene" id="ONIVA03G06310.1">
    <property type="protein sequence ID" value="ONIVA03G06310.1"/>
    <property type="gene ID" value="ONIVA03G06310"/>
</dbReference>
<reference evidence="2" key="2">
    <citation type="submission" date="2018-04" db="EMBL/GenBank/DDBJ databases">
        <title>OnivRS2 (Oryza nivara Reference Sequence Version 2).</title>
        <authorList>
            <person name="Zhang J."/>
            <person name="Kudrna D."/>
            <person name="Lee S."/>
            <person name="Talag J."/>
            <person name="Rajasekar S."/>
            <person name="Welchert J."/>
            <person name="Hsing Y.-I."/>
            <person name="Wing R.A."/>
        </authorList>
    </citation>
    <scope>NUCLEOTIDE SEQUENCE [LARGE SCALE GENOMIC DNA]</scope>
    <source>
        <strain evidence="2">SL10</strain>
    </source>
</reference>
<evidence type="ECO:0000313" key="2">
    <source>
        <dbReference type="EnsemblPlants" id="ONIVA03G06310.1"/>
    </source>
</evidence>
<evidence type="ECO:0000313" key="3">
    <source>
        <dbReference type="Proteomes" id="UP000006591"/>
    </source>
</evidence>
<reference evidence="2" key="1">
    <citation type="submission" date="2015-04" db="UniProtKB">
        <authorList>
            <consortium name="EnsemblPlants"/>
        </authorList>
    </citation>
    <scope>IDENTIFICATION</scope>
    <source>
        <strain evidence="2">SL10</strain>
    </source>
</reference>
<feature type="compositionally biased region" description="Basic and acidic residues" evidence="1">
    <location>
        <begin position="235"/>
        <end position="246"/>
    </location>
</feature>
<feature type="compositionally biased region" description="Basic and acidic residues" evidence="1">
    <location>
        <begin position="214"/>
        <end position="226"/>
    </location>
</feature>
<keyword evidence="3" id="KW-1185">Reference proteome</keyword>
<feature type="region of interest" description="Disordered" evidence="1">
    <location>
        <begin position="53"/>
        <end position="91"/>
    </location>
</feature>
<feature type="compositionally biased region" description="Low complexity" evidence="1">
    <location>
        <begin position="147"/>
        <end position="156"/>
    </location>
</feature>
<feature type="region of interest" description="Disordered" evidence="1">
    <location>
        <begin position="144"/>
        <end position="246"/>
    </location>
</feature>
<dbReference type="Proteomes" id="UP000006591">
    <property type="component" value="Chromosome 3"/>
</dbReference>
<dbReference type="AlphaFoldDB" id="A0A0E0GHV5"/>
<dbReference type="HOGENOM" id="CLU_1130595_0_0_1"/>
<accession>A0A0E0GHV5</accession>